<sequence>MKPYTITSAIALILGVSLATTGRVINRDFQSFTPLIAARDNTFTPITAGSSTPDVSPPSFDGHPPSITRLSTDANSATIGKAVFSDLKLGQCLPIDQPVPFRIENQSKFAFFVTTEPDCNVTGIVFPAPQGVVSWFDHGTHFLVATEDIYRLPWDKTN</sequence>
<name>A0A168LIG6_ABSGL</name>
<reference evidence="1" key="1">
    <citation type="submission" date="2016-04" db="EMBL/GenBank/DDBJ databases">
        <authorList>
            <person name="Evans L.H."/>
            <person name="Alamgir A."/>
            <person name="Owens N."/>
            <person name="Weber N.D."/>
            <person name="Virtaneva K."/>
            <person name="Barbian K."/>
            <person name="Babar A."/>
            <person name="Rosenke K."/>
        </authorList>
    </citation>
    <scope>NUCLEOTIDE SEQUENCE [LARGE SCALE GENOMIC DNA]</scope>
    <source>
        <strain evidence="1">CBS 101.48</strain>
    </source>
</reference>
<keyword evidence="2" id="KW-1185">Reference proteome</keyword>
<protein>
    <submittedName>
        <fullName evidence="1">Uncharacterized protein</fullName>
    </submittedName>
</protein>
<organism evidence="1">
    <name type="scientific">Absidia glauca</name>
    <name type="common">Pin mould</name>
    <dbReference type="NCBI Taxonomy" id="4829"/>
    <lineage>
        <taxon>Eukaryota</taxon>
        <taxon>Fungi</taxon>
        <taxon>Fungi incertae sedis</taxon>
        <taxon>Mucoromycota</taxon>
        <taxon>Mucoromycotina</taxon>
        <taxon>Mucoromycetes</taxon>
        <taxon>Mucorales</taxon>
        <taxon>Cunninghamellaceae</taxon>
        <taxon>Absidia</taxon>
    </lineage>
</organism>
<proteinExistence type="predicted"/>
<dbReference type="InParanoid" id="A0A168LIG6"/>
<evidence type="ECO:0000313" key="2">
    <source>
        <dbReference type="Proteomes" id="UP000078561"/>
    </source>
</evidence>
<evidence type="ECO:0000313" key="1">
    <source>
        <dbReference type="EMBL" id="SAL96857.1"/>
    </source>
</evidence>
<gene>
    <name evidence="1" type="primary">ABSGL_02294.1 scaffold 3129</name>
</gene>
<dbReference type="Proteomes" id="UP000078561">
    <property type="component" value="Unassembled WGS sequence"/>
</dbReference>
<dbReference type="EMBL" id="LT551371">
    <property type="protein sequence ID" value="SAL96857.1"/>
    <property type="molecule type" value="Genomic_DNA"/>
</dbReference>
<accession>A0A168LIG6</accession>
<dbReference type="AlphaFoldDB" id="A0A168LIG6"/>